<feature type="compositionally biased region" description="Pro residues" evidence="1">
    <location>
        <begin position="30"/>
        <end position="42"/>
    </location>
</feature>
<proteinExistence type="predicted"/>
<reference evidence="3 4" key="1">
    <citation type="submission" date="2017-09" db="EMBL/GenBank/DDBJ databases">
        <authorList>
            <person name="DeBolt S."/>
            <person name="Huntemann M."/>
            <person name="Clum A."/>
            <person name="Pillay M."/>
            <person name="Palaniappan K."/>
            <person name="Varghese N."/>
            <person name="Mikhailova N."/>
            <person name="Stamatis D."/>
            <person name="Reddy T."/>
            <person name="Daum C."/>
            <person name="Shapiro N."/>
            <person name="Ivanova N."/>
            <person name="Kyrpides N."/>
            <person name="Woyke T."/>
        </authorList>
    </citation>
    <scope>NUCLEOTIDE SEQUENCE [LARGE SCALE GENOMIC DNA]</scope>
    <source>
        <strain evidence="3 4">A2-S9</strain>
    </source>
</reference>
<feature type="signal peptide" evidence="2">
    <location>
        <begin position="1"/>
        <end position="21"/>
    </location>
</feature>
<dbReference type="RefSeq" id="WP_098480693.1">
    <property type="nucleotide sequence ID" value="NZ_PDJN01000003.1"/>
</dbReference>
<feature type="chain" id="PRO_5030763725" description="Autotransporter outer membrane beta-barrel domain-containing protein" evidence="2">
    <location>
        <begin position="22"/>
        <end position="389"/>
    </location>
</feature>
<evidence type="ECO:0000256" key="2">
    <source>
        <dbReference type="SAM" id="SignalP"/>
    </source>
</evidence>
<evidence type="ECO:0000256" key="1">
    <source>
        <dbReference type="SAM" id="MobiDB-lite"/>
    </source>
</evidence>
<accession>A0A7Z1GNI8</accession>
<sequence>MISTLSFFPPLGALFAQSANAFAEAATPPAAAPEPHTAPPTTPRSFGHAARQASNGQLDTNIVKVITTPNSPRRDGINIDEIAGLTQTPSNLEKSHIIKAVDIVNSPDVHINSPGHGLSSSGLTSVWLENRGSITAQSGTGVALKGEKADEVINHGLIAGGNGVALDMGGGDDLLVVKNGSRFKGEVDGGSGTNQVVLEDTKGGTFEGATRMQHLWVGKGAWELTGALHDNRHGKVYGDAALTNRSVIKGTLDIDAGGSYSGGTVDSLNVAGTLLLDPENTPRTRIRKDLHLKPGSTMAFKVGADQAHSTLKVGNTLTLDNATLKLDVQPESEALLTRQLRIADAASIKGTFSAVTSNLTTLEPELLYKPEGIFVGFKRKQSAAPSVDH</sequence>
<dbReference type="EMBL" id="PDJN01000003">
    <property type="protein sequence ID" value="PFG60610.1"/>
    <property type="molecule type" value="Genomic_DNA"/>
</dbReference>
<evidence type="ECO:0000313" key="3">
    <source>
        <dbReference type="EMBL" id="PFG60610.1"/>
    </source>
</evidence>
<reference evidence="3 4" key="2">
    <citation type="submission" date="2017-10" db="EMBL/GenBank/DDBJ databases">
        <title>Bacterial endophytes that colonize and modify switchgrass growth.</title>
        <authorList>
            <person name="Debolt S."/>
        </authorList>
    </citation>
    <scope>NUCLEOTIDE SEQUENCE [LARGE SCALE GENOMIC DNA]</scope>
    <source>
        <strain evidence="3 4">A2-S9</strain>
    </source>
</reference>
<gene>
    <name evidence="3" type="ORF">DM05_5330</name>
</gene>
<dbReference type="AlphaFoldDB" id="A0A7Z1GNI8"/>
<organism evidence="3 4">
    <name type="scientific">Pseudomonas poae</name>
    <dbReference type="NCBI Taxonomy" id="200451"/>
    <lineage>
        <taxon>Bacteria</taxon>
        <taxon>Pseudomonadati</taxon>
        <taxon>Pseudomonadota</taxon>
        <taxon>Gammaproteobacteria</taxon>
        <taxon>Pseudomonadales</taxon>
        <taxon>Pseudomonadaceae</taxon>
        <taxon>Pseudomonas</taxon>
    </lineage>
</organism>
<feature type="region of interest" description="Disordered" evidence="1">
    <location>
        <begin position="26"/>
        <end position="58"/>
    </location>
</feature>
<comment type="caution">
    <text evidence="3">The sequence shown here is derived from an EMBL/GenBank/DDBJ whole genome shotgun (WGS) entry which is preliminary data.</text>
</comment>
<protein>
    <recommendedName>
        <fullName evidence="5">Autotransporter outer membrane beta-barrel domain-containing protein</fullName>
    </recommendedName>
</protein>
<name>A0A7Z1GNI8_9PSED</name>
<evidence type="ECO:0008006" key="5">
    <source>
        <dbReference type="Google" id="ProtNLM"/>
    </source>
</evidence>
<keyword evidence="2" id="KW-0732">Signal</keyword>
<dbReference type="Proteomes" id="UP000221580">
    <property type="component" value="Unassembled WGS sequence"/>
</dbReference>
<evidence type="ECO:0000313" key="4">
    <source>
        <dbReference type="Proteomes" id="UP000221580"/>
    </source>
</evidence>